<evidence type="ECO:0000256" key="12">
    <source>
        <dbReference type="ARBA" id="ARBA00022990"/>
    </source>
</evidence>
<dbReference type="EC" id="1.3.1.48" evidence="4"/>
<evidence type="ECO:0000256" key="1">
    <source>
        <dbReference type="ARBA" id="ARBA00004496"/>
    </source>
</evidence>
<dbReference type="GO" id="GO:0032440">
    <property type="term" value="F:2-alkenal reductase [NAD(P)H] activity"/>
    <property type="evidence" value="ECO:0007669"/>
    <property type="project" value="UniProtKB-EC"/>
</dbReference>
<evidence type="ECO:0000256" key="11">
    <source>
        <dbReference type="ARBA" id="ARBA00022857"/>
    </source>
</evidence>
<dbReference type="SUPFAM" id="SSF51735">
    <property type="entry name" value="NAD(P)-binding Rossmann-fold domains"/>
    <property type="match status" value="1"/>
</dbReference>
<feature type="domain" description="Enoyl reductase (ER)" evidence="35">
    <location>
        <begin position="15"/>
        <end position="337"/>
    </location>
</feature>
<dbReference type="EMBL" id="GECZ01001753">
    <property type="protein sequence ID" value="JAS68016.1"/>
    <property type="molecule type" value="Transcribed_RNA"/>
</dbReference>
<comment type="catalytic activity">
    <reaction evidence="21">
        <text>decanal + NADP(+) = (2E)-decenal + NADPH + H(+)</text>
        <dbReference type="Rhea" id="RHEA:50612"/>
        <dbReference type="ChEBI" id="CHEBI:15378"/>
        <dbReference type="ChEBI" id="CHEBI:31457"/>
        <dbReference type="ChEBI" id="CHEBI:57783"/>
        <dbReference type="ChEBI" id="CHEBI:58349"/>
        <dbReference type="ChEBI" id="CHEBI:133455"/>
    </reaction>
    <physiologicalReaction direction="right-to-left" evidence="21">
        <dbReference type="Rhea" id="RHEA:50614"/>
    </physiologicalReaction>
</comment>
<evidence type="ECO:0000256" key="6">
    <source>
        <dbReference type="ARBA" id="ARBA00020651"/>
    </source>
</evidence>
<dbReference type="EMBL" id="GECZ01021917">
    <property type="protein sequence ID" value="JAS47852.1"/>
    <property type="molecule type" value="Transcribed_RNA"/>
</dbReference>
<dbReference type="FunFam" id="3.40.50.720:FF:000121">
    <property type="entry name" value="Prostaglandin reductase 2"/>
    <property type="match status" value="1"/>
</dbReference>
<evidence type="ECO:0000256" key="10">
    <source>
        <dbReference type="ARBA" id="ARBA00022832"/>
    </source>
</evidence>
<comment type="subunit">
    <text evidence="3">Monomer or homodimer.</text>
</comment>
<evidence type="ECO:0000256" key="13">
    <source>
        <dbReference type="ARBA" id="ARBA00023002"/>
    </source>
</evidence>
<evidence type="ECO:0000256" key="22">
    <source>
        <dbReference type="ARBA" id="ARBA00047742"/>
    </source>
</evidence>
<comment type="similarity">
    <text evidence="2">Belongs to the NADP-dependent oxidoreductase L4BD family.</text>
</comment>
<comment type="catalytic activity">
    <reaction evidence="32">
        <text>13,14-dihydro-15-oxo-prostaglandin E1 + NADP(+) = 15-oxoprostaglandin E1 + NADPH + H(+)</text>
        <dbReference type="Rhea" id="RHEA:50584"/>
        <dbReference type="ChEBI" id="CHEBI:15378"/>
        <dbReference type="ChEBI" id="CHEBI:57401"/>
        <dbReference type="ChEBI" id="CHEBI:57783"/>
        <dbReference type="ChEBI" id="CHEBI:58349"/>
        <dbReference type="ChEBI" id="CHEBI:133408"/>
    </reaction>
    <physiologicalReaction direction="right-to-left" evidence="32">
        <dbReference type="Rhea" id="RHEA:50586"/>
    </physiologicalReaction>
</comment>
<evidence type="ECO:0000256" key="20">
    <source>
        <dbReference type="ARBA" id="ARBA00047461"/>
    </source>
</evidence>
<keyword evidence="15" id="KW-0379">Hydroxylation</keyword>
<keyword evidence="12" id="KW-0007">Acetylation</keyword>
<organism evidence="37">
    <name type="scientific">Cuerna arida</name>
    <dbReference type="NCBI Taxonomy" id="1464854"/>
    <lineage>
        <taxon>Eukaryota</taxon>
        <taxon>Metazoa</taxon>
        <taxon>Ecdysozoa</taxon>
        <taxon>Arthropoda</taxon>
        <taxon>Hexapoda</taxon>
        <taxon>Insecta</taxon>
        <taxon>Pterygota</taxon>
        <taxon>Neoptera</taxon>
        <taxon>Paraneoptera</taxon>
        <taxon>Hemiptera</taxon>
        <taxon>Auchenorrhyncha</taxon>
        <taxon>Membracoidea</taxon>
        <taxon>Cicadellidae</taxon>
        <taxon>Cicadellinae</taxon>
        <taxon>Proconiini</taxon>
        <taxon>Cuerna</taxon>
    </lineage>
</organism>
<comment type="catalytic activity">
    <reaction evidence="20">
        <text>octanal + NADP(+) = (2E)-octenal + NADPH + H(+)</text>
        <dbReference type="Rhea" id="RHEA:50780"/>
        <dbReference type="ChEBI" id="CHEBI:15378"/>
        <dbReference type="ChEBI" id="CHEBI:17935"/>
        <dbReference type="ChEBI" id="CHEBI:57783"/>
        <dbReference type="ChEBI" id="CHEBI:58349"/>
        <dbReference type="ChEBI" id="CHEBI:61748"/>
    </reaction>
    <physiologicalReaction direction="right-to-left" evidence="20">
        <dbReference type="Rhea" id="RHEA:50782"/>
    </physiologicalReaction>
</comment>
<evidence type="ECO:0000256" key="5">
    <source>
        <dbReference type="ARBA" id="ARBA00012410"/>
    </source>
</evidence>
<dbReference type="EC" id="1.3.1.74" evidence="5"/>
<keyword evidence="9" id="KW-0597">Phosphoprotein</keyword>
<evidence type="ECO:0000256" key="31">
    <source>
        <dbReference type="ARBA" id="ARBA00049068"/>
    </source>
</evidence>
<dbReference type="GO" id="GO:0006693">
    <property type="term" value="P:prostaglandin metabolic process"/>
    <property type="evidence" value="ECO:0007669"/>
    <property type="project" value="UniProtKB-KW"/>
</dbReference>
<keyword evidence="13" id="KW-0560">Oxidoreductase</keyword>
<name>A0A1B6H016_9HEMI</name>
<dbReference type="Pfam" id="PF16884">
    <property type="entry name" value="ADH_N_2"/>
    <property type="match status" value="1"/>
</dbReference>
<evidence type="ECO:0000256" key="9">
    <source>
        <dbReference type="ARBA" id="ARBA00022553"/>
    </source>
</evidence>
<dbReference type="InterPro" id="IPR036291">
    <property type="entry name" value="NAD(P)-bd_dom_sf"/>
</dbReference>
<comment type="catalytic activity">
    <reaction evidence="26">
        <text>nonan-2-one + NADP(+) = (3E)-nonen-2-one + NADPH + H(+)</text>
        <dbReference type="Rhea" id="RHEA:50616"/>
        <dbReference type="ChEBI" id="CHEBI:15378"/>
        <dbReference type="ChEBI" id="CHEBI:57783"/>
        <dbReference type="ChEBI" id="CHEBI:58349"/>
        <dbReference type="ChEBI" id="CHEBI:77927"/>
        <dbReference type="ChEBI" id="CHEBI:133457"/>
    </reaction>
    <physiologicalReaction direction="right-to-left" evidence="26">
        <dbReference type="Rhea" id="RHEA:50618"/>
    </physiologicalReaction>
</comment>
<gene>
    <name evidence="36" type="ORF">g.15694</name>
    <name evidence="37" type="ORF">g.15695</name>
    <name evidence="38" type="ORF">g.15696</name>
</gene>
<dbReference type="PANTHER" id="PTHR43205:SF7">
    <property type="entry name" value="PROSTAGLANDIN REDUCTASE 1"/>
    <property type="match status" value="1"/>
</dbReference>
<dbReference type="SMART" id="SM00829">
    <property type="entry name" value="PKS_ER"/>
    <property type="match status" value="1"/>
</dbReference>
<evidence type="ECO:0000256" key="25">
    <source>
        <dbReference type="ARBA" id="ARBA00047903"/>
    </source>
</evidence>
<evidence type="ECO:0000256" key="19">
    <source>
        <dbReference type="ARBA" id="ARBA00033119"/>
    </source>
</evidence>
<evidence type="ECO:0000256" key="15">
    <source>
        <dbReference type="ARBA" id="ARBA00023278"/>
    </source>
</evidence>
<keyword evidence="11" id="KW-0521">NADP</keyword>
<evidence type="ECO:0000256" key="4">
    <source>
        <dbReference type="ARBA" id="ARBA00011981"/>
    </source>
</evidence>
<sequence>MVKNKRWVYAHEFKGEPKQSDFELREEDIPPLKDGEVLFEALYLSVDPYMRMYVARIGPPEYTMIGSQIARVVESRHADYKVGNNVVAYFGWQLFTICDPDNFTTPFGMKDKPFILPDFGGLPSSLGLGVLGMPGNTAFFGFLEICKPKEGEVVVVSGAAGAVGSLVGQIAKIKGCHVIGIAGSDEKLAWLKNELKFDGVINYKTQNIAAELKKLAPKGVDCYFDNVGGEISSHVLYQMNKYGRISVCGSISSYNSDISRIPTAPVIQMAVVMNQLCMEGFHVWRWLDRWMEGIKQNLQWIQEGKLVYKETVTEGFSKMPEAFIGMLKGDNTGKAVVKA</sequence>
<dbReference type="InterPro" id="IPR020843">
    <property type="entry name" value="ER"/>
</dbReference>
<comment type="catalytic activity">
    <reaction evidence="31">
        <text>(5S,12S)-dihydroxy-(6E,10E,12E,14Z)-eicosatetraenoate + NADP(+) = 12-oxo-(5S)-hydroxy-(6E,8E,10E,14Z)-eicosatetraenoate + NADPH + H(+)</text>
        <dbReference type="Rhea" id="RHEA:51212"/>
        <dbReference type="ChEBI" id="CHEBI:15378"/>
        <dbReference type="ChEBI" id="CHEBI:57783"/>
        <dbReference type="ChEBI" id="CHEBI:58349"/>
        <dbReference type="ChEBI" id="CHEBI:133974"/>
        <dbReference type="ChEBI" id="CHEBI:133975"/>
    </reaction>
    <physiologicalReaction direction="left-to-right" evidence="31">
        <dbReference type="Rhea" id="RHEA:51213"/>
    </physiologicalReaction>
</comment>
<comment type="catalytic activity">
    <reaction evidence="24">
        <text>13,14-dihydro-15-oxo-prostaglandin F1alpha + NADP(+) = 15-oxoprostaglandin F1alpha + NADPH + H(+)</text>
        <dbReference type="Rhea" id="RHEA:50592"/>
        <dbReference type="ChEBI" id="CHEBI:15378"/>
        <dbReference type="ChEBI" id="CHEBI:57783"/>
        <dbReference type="ChEBI" id="CHEBI:58349"/>
        <dbReference type="ChEBI" id="CHEBI:79072"/>
        <dbReference type="ChEBI" id="CHEBI:133411"/>
    </reaction>
    <physiologicalReaction direction="right-to-left" evidence="24">
        <dbReference type="Rhea" id="RHEA:50594"/>
    </physiologicalReaction>
</comment>
<reference evidence="37" key="1">
    <citation type="submission" date="2015-11" db="EMBL/GenBank/DDBJ databases">
        <title>De novo transcriptome assembly of four potential Pierce s Disease insect vectors from Arizona vineyards.</title>
        <authorList>
            <person name="Tassone E.E."/>
        </authorList>
    </citation>
    <scope>NUCLEOTIDE SEQUENCE</scope>
</reference>
<comment type="subcellular location">
    <subcellularLocation>
        <location evidence="1">Cytoplasm</location>
    </subcellularLocation>
</comment>
<evidence type="ECO:0000256" key="7">
    <source>
        <dbReference type="ARBA" id="ARBA00022490"/>
    </source>
</evidence>
<comment type="catalytic activity">
    <reaction evidence="30">
        <text>6-trans-leukotriene B4 + NADP(+) = 12-oxo-(5S)-hydroxy-(6E,8E,10E,14Z)-eicosatetraenoate + NADPH + H(+)</text>
        <dbReference type="Rhea" id="RHEA:51204"/>
        <dbReference type="ChEBI" id="CHEBI:15378"/>
        <dbReference type="ChEBI" id="CHEBI:57783"/>
        <dbReference type="ChEBI" id="CHEBI:58349"/>
        <dbReference type="ChEBI" id="CHEBI:90723"/>
        <dbReference type="ChEBI" id="CHEBI:133974"/>
    </reaction>
    <physiologicalReaction direction="left-to-right" evidence="30">
        <dbReference type="Rhea" id="RHEA:51205"/>
    </physiologicalReaction>
</comment>
<dbReference type="InterPro" id="IPR014190">
    <property type="entry name" value="PTGR1"/>
</dbReference>
<keyword evidence="14" id="KW-0443">Lipid metabolism</keyword>
<protein>
    <recommendedName>
        <fullName evidence="6">Prostaglandin reductase 1</fullName>
        <ecNumber evidence="4">1.3.1.48</ecNumber>
        <ecNumber evidence="5">1.3.1.74</ecNumber>
    </recommendedName>
    <alternativeName>
        <fullName evidence="19">15-oxoprostaglandin 13-reductase</fullName>
    </alternativeName>
    <alternativeName>
        <fullName evidence="17">Dithiolethione-inducible gene 1 protein</fullName>
    </alternativeName>
    <alternativeName>
        <fullName evidence="16">Leukotriene B4 12-hydroxydehydrogenase</fullName>
    </alternativeName>
    <alternativeName>
        <fullName evidence="18">NAD(P)H-dependent alkenal/one oxidoreductase</fullName>
    </alternativeName>
</protein>
<proteinExistence type="inferred from homology"/>
<evidence type="ECO:0000256" key="30">
    <source>
        <dbReference type="ARBA" id="ARBA00048953"/>
    </source>
</evidence>
<dbReference type="InterPro" id="IPR013149">
    <property type="entry name" value="ADH-like_C"/>
</dbReference>
<keyword evidence="8" id="KW-0644">Prostaglandin metabolism</keyword>
<evidence type="ECO:0000313" key="36">
    <source>
        <dbReference type="EMBL" id="JAS47852.1"/>
    </source>
</evidence>
<dbReference type="SUPFAM" id="SSF50129">
    <property type="entry name" value="GroES-like"/>
    <property type="match status" value="2"/>
</dbReference>
<dbReference type="PANTHER" id="PTHR43205">
    <property type="entry name" value="PROSTAGLANDIN REDUCTASE"/>
    <property type="match status" value="1"/>
</dbReference>
<evidence type="ECO:0000256" key="21">
    <source>
        <dbReference type="ARBA" id="ARBA00047617"/>
    </source>
</evidence>
<evidence type="ECO:0000256" key="24">
    <source>
        <dbReference type="ARBA" id="ARBA00047878"/>
    </source>
</evidence>
<evidence type="ECO:0000256" key="14">
    <source>
        <dbReference type="ARBA" id="ARBA00023098"/>
    </source>
</evidence>
<comment type="catalytic activity">
    <reaction evidence="29">
        <text>20-hydroxy-leukotriene B4 + NADP(+) = 12-oxo-20-hydroxy-leukotriene B4 + NADPH + H(+)</text>
        <dbReference type="Rhea" id="RHEA:51208"/>
        <dbReference type="ChEBI" id="CHEBI:15378"/>
        <dbReference type="ChEBI" id="CHEBI:57460"/>
        <dbReference type="ChEBI" id="CHEBI:57783"/>
        <dbReference type="ChEBI" id="CHEBI:58349"/>
        <dbReference type="ChEBI" id="CHEBI:133346"/>
    </reaction>
    <physiologicalReaction direction="left-to-right" evidence="29">
        <dbReference type="Rhea" id="RHEA:51209"/>
    </physiologicalReaction>
</comment>
<evidence type="ECO:0000313" key="38">
    <source>
        <dbReference type="EMBL" id="JAS68335.1"/>
    </source>
</evidence>
<comment type="catalytic activity">
    <reaction evidence="33">
        <text>an n-alkanal + NADP(+) = an alk-2-enal + NADPH + H(+)</text>
        <dbReference type="Rhea" id="RHEA:13737"/>
        <dbReference type="ChEBI" id="CHEBI:12834"/>
        <dbReference type="ChEBI" id="CHEBI:13757"/>
        <dbReference type="ChEBI" id="CHEBI:15378"/>
        <dbReference type="ChEBI" id="CHEBI:57783"/>
        <dbReference type="ChEBI" id="CHEBI:58349"/>
        <dbReference type="EC" id="1.3.1.74"/>
    </reaction>
    <physiologicalReaction direction="right-to-left" evidence="33">
        <dbReference type="Rhea" id="RHEA:13739"/>
    </physiologicalReaction>
</comment>
<evidence type="ECO:0000256" key="2">
    <source>
        <dbReference type="ARBA" id="ARBA00010460"/>
    </source>
</evidence>
<dbReference type="InterPro" id="IPR045010">
    <property type="entry name" value="MDR_fam"/>
</dbReference>
<evidence type="ECO:0000256" key="33">
    <source>
        <dbReference type="ARBA" id="ARBA00049179"/>
    </source>
</evidence>
<evidence type="ECO:0000256" key="29">
    <source>
        <dbReference type="ARBA" id="ARBA00048591"/>
    </source>
</evidence>
<evidence type="ECO:0000256" key="17">
    <source>
        <dbReference type="ARBA" id="ARBA00032255"/>
    </source>
</evidence>
<evidence type="ECO:0000256" key="34">
    <source>
        <dbReference type="ARBA" id="ARBA00049368"/>
    </source>
</evidence>
<dbReference type="CDD" id="cd08294">
    <property type="entry name" value="leukotriene_B4_DH_like"/>
    <property type="match status" value="1"/>
</dbReference>
<dbReference type="InterPro" id="IPR011032">
    <property type="entry name" value="GroES-like_sf"/>
</dbReference>
<comment type="catalytic activity">
    <reaction evidence="34">
        <text>hexanal + NADP(+) = (E)-hex-2-enal + NADPH + H(+)</text>
        <dbReference type="Rhea" id="RHEA:50776"/>
        <dbReference type="ChEBI" id="CHEBI:15378"/>
        <dbReference type="ChEBI" id="CHEBI:28913"/>
        <dbReference type="ChEBI" id="CHEBI:57783"/>
        <dbReference type="ChEBI" id="CHEBI:58349"/>
        <dbReference type="ChEBI" id="CHEBI:88528"/>
    </reaction>
    <physiologicalReaction direction="right-to-left" evidence="34">
        <dbReference type="Rhea" id="RHEA:50778"/>
    </physiologicalReaction>
</comment>
<dbReference type="GO" id="GO:0005737">
    <property type="term" value="C:cytoplasm"/>
    <property type="evidence" value="ECO:0007669"/>
    <property type="project" value="UniProtKB-SubCell"/>
</dbReference>
<evidence type="ECO:0000259" key="35">
    <source>
        <dbReference type="SMART" id="SM00829"/>
    </source>
</evidence>
<evidence type="ECO:0000256" key="23">
    <source>
        <dbReference type="ARBA" id="ARBA00047871"/>
    </source>
</evidence>
<dbReference type="InterPro" id="IPR041694">
    <property type="entry name" value="ADH_N_2"/>
</dbReference>
<evidence type="ECO:0000256" key="32">
    <source>
        <dbReference type="ARBA" id="ARBA00049070"/>
    </source>
</evidence>
<dbReference type="Pfam" id="PF00107">
    <property type="entry name" value="ADH_zinc_N"/>
    <property type="match status" value="1"/>
</dbReference>
<dbReference type="AlphaFoldDB" id="A0A1B6H016"/>
<evidence type="ECO:0000256" key="8">
    <source>
        <dbReference type="ARBA" id="ARBA00022501"/>
    </source>
</evidence>
<evidence type="ECO:0000256" key="16">
    <source>
        <dbReference type="ARBA" id="ARBA00031851"/>
    </source>
</evidence>
<comment type="catalytic activity">
    <reaction evidence="28">
        <text>4-hydroxynonanal + NADP(+) = (E)-4-hydroxynon-2-enal + NADPH + H(+)</text>
        <dbReference type="Rhea" id="RHEA:64736"/>
        <dbReference type="ChEBI" id="CHEBI:15378"/>
        <dbReference type="ChEBI" id="CHEBI:57783"/>
        <dbReference type="ChEBI" id="CHEBI:58349"/>
        <dbReference type="ChEBI" id="CHEBI:58968"/>
        <dbReference type="ChEBI" id="CHEBI:156112"/>
    </reaction>
    <physiologicalReaction direction="right-to-left" evidence="28">
        <dbReference type="Rhea" id="RHEA:64738"/>
    </physiologicalReaction>
</comment>
<evidence type="ECO:0000256" key="27">
    <source>
        <dbReference type="ARBA" id="ARBA00048290"/>
    </source>
</evidence>
<evidence type="ECO:0000256" key="18">
    <source>
        <dbReference type="ARBA" id="ARBA00032297"/>
    </source>
</evidence>
<keyword evidence="10" id="KW-0276">Fatty acid metabolism</keyword>
<dbReference type="EMBL" id="GECZ01001434">
    <property type="protein sequence ID" value="JAS68335.1"/>
    <property type="molecule type" value="Transcribed_RNA"/>
</dbReference>
<evidence type="ECO:0000256" key="28">
    <source>
        <dbReference type="ARBA" id="ARBA00048387"/>
    </source>
</evidence>
<comment type="catalytic activity">
    <reaction evidence="27">
        <text>13,14-dihydro-15-oxo-PGF2alpha + NADP(+) = 15-oxoprostaglandin F2alpha + NADPH + H(+)</text>
        <dbReference type="Rhea" id="RHEA:50588"/>
        <dbReference type="ChEBI" id="CHEBI:15378"/>
        <dbReference type="ChEBI" id="CHEBI:57783"/>
        <dbReference type="ChEBI" id="CHEBI:58349"/>
        <dbReference type="ChEBI" id="CHEBI:133374"/>
        <dbReference type="ChEBI" id="CHEBI:133409"/>
    </reaction>
    <physiologicalReaction direction="right-to-left" evidence="27">
        <dbReference type="Rhea" id="RHEA:50590"/>
    </physiologicalReaction>
</comment>
<dbReference type="Gene3D" id="3.40.50.720">
    <property type="entry name" value="NAD(P)-binding Rossmann-like Domain"/>
    <property type="match status" value="1"/>
</dbReference>
<evidence type="ECO:0000313" key="37">
    <source>
        <dbReference type="EMBL" id="JAS68016.1"/>
    </source>
</evidence>
<evidence type="ECO:0000256" key="3">
    <source>
        <dbReference type="ARBA" id="ARBA00011852"/>
    </source>
</evidence>
<comment type="catalytic activity">
    <reaction evidence="25">
        <text>dodecanal + NADP(+) = (2E)-dodecenal + NADPH + H(+)</text>
        <dbReference type="Rhea" id="RHEA:50784"/>
        <dbReference type="ChEBI" id="CHEBI:15378"/>
        <dbReference type="ChEBI" id="CHEBI:27836"/>
        <dbReference type="ChEBI" id="CHEBI:57783"/>
        <dbReference type="ChEBI" id="CHEBI:58349"/>
        <dbReference type="ChEBI" id="CHEBI:133741"/>
    </reaction>
    <physiologicalReaction direction="right-to-left" evidence="25">
        <dbReference type="Rhea" id="RHEA:50786"/>
    </physiologicalReaction>
</comment>
<comment type="catalytic activity">
    <reaction evidence="23">
        <text>leukotriene B4 + NADP(+) = 12-oxo-leukotriene B4 + NADPH + H(+)</text>
        <dbReference type="Rhea" id="RHEA:50608"/>
        <dbReference type="ChEBI" id="CHEBI:15378"/>
        <dbReference type="ChEBI" id="CHEBI:57461"/>
        <dbReference type="ChEBI" id="CHEBI:57783"/>
        <dbReference type="ChEBI" id="CHEBI:58349"/>
        <dbReference type="ChEBI" id="CHEBI:133309"/>
    </reaction>
    <physiologicalReaction direction="left-to-right" evidence="23">
        <dbReference type="Rhea" id="RHEA:50609"/>
    </physiologicalReaction>
</comment>
<accession>A0A1B6H016</accession>
<dbReference type="Gene3D" id="3.90.180.10">
    <property type="entry name" value="Medium-chain alcohol dehydrogenases, catalytic domain"/>
    <property type="match status" value="1"/>
</dbReference>
<comment type="catalytic activity">
    <reaction evidence="22">
        <text>pentan-2-one + NADP(+) = (E)-pent-3-en-2-one + NADPH + H(+)</text>
        <dbReference type="Rhea" id="RHEA:50788"/>
        <dbReference type="ChEBI" id="CHEBI:15378"/>
        <dbReference type="ChEBI" id="CHEBI:16472"/>
        <dbReference type="ChEBI" id="CHEBI:57783"/>
        <dbReference type="ChEBI" id="CHEBI:58349"/>
        <dbReference type="ChEBI" id="CHEBI:145276"/>
    </reaction>
    <physiologicalReaction direction="right-to-left" evidence="22">
        <dbReference type="Rhea" id="RHEA:50790"/>
    </physiologicalReaction>
</comment>
<evidence type="ECO:0000256" key="26">
    <source>
        <dbReference type="ARBA" id="ARBA00048066"/>
    </source>
</evidence>
<dbReference type="GO" id="GO:0047522">
    <property type="term" value="F:15-oxoprostaglandin 13-reductase [NAD(P)+] activity"/>
    <property type="evidence" value="ECO:0007669"/>
    <property type="project" value="UniProtKB-EC"/>
</dbReference>
<keyword evidence="7" id="KW-0963">Cytoplasm</keyword>